<reference evidence="7" key="1">
    <citation type="submission" date="2022-08" db="UniProtKB">
        <authorList>
            <consortium name="EnsemblMetazoa"/>
        </authorList>
    </citation>
    <scope>IDENTIFICATION</scope>
    <source>
        <strain evidence="7">05x7-T-G4-1.051#20</strain>
    </source>
</reference>
<dbReference type="Proteomes" id="UP000005408">
    <property type="component" value="Unassembled WGS sequence"/>
</dbReference>
<evidence type="ECO:0000256" key="3">
    <source>
        <dbReference type="SAM" id="Coils"/>
    </source>
</evidence>
<organism evidence="7 8">
    <name type="scientific">Magallana gigas</name>
    <name type="common">Pacific oyster</name>
    <name type="synonym">Crassostrea gigas</name>
    <dbReference type="NCBI Taxonomy" id="29159"/>
    <lineage>
        <taxon>Eukaryota</taxon>
        <taxon>Metazoa</taxon>
        <taxon>Spiralia</taxon>
        <taxon>Lophotrochozoa</taxon>
        <taxon>Mollusca</taxon>
        <taxon>Bivalvia</taxon>
        <taxon>Autobranchia</taxon>
        <taxon>Pteriomorphia</taxon>
        <taxon>Ostreida</taxon>
        <taxon>Ostreoidea</taxon>
        <taxon>Ostreidae</taxon>
        <taxon>Magallana</taxon>
    </lineage>
</organism>
<feature type="compositionally biased region" description="Polar residues" evidence="4">
    <location>
        <begin position="84"/>
        <end position="93"/>
    </location>
</feature>
<keyword evidence="2" id="KW-0964">Secreted</keyword>
<feature type="region of interest" description="Disordered" evidence="4">
    <location>
        <begin position="84"/>
        <end position="103"/>
    </location>
</feature>
<dbReference type="InterPro" id="IPR008983">
    <property type="entry name" value="Tumour_necrosis_fac-like_dom"/>
</dbReference>
<evidence type="ECO:0000259" key="6">
    <source>
        <dbReference type="PROSITE" id="PS50871"/>
    </source>
</evidence>
<feature type="coiled-coil region" evidence="3">
    <location>
        <begin position="20"/>
        <end position="68"/>
    </location>
</feature>
<evidence type="ECO:0000256" key="4">
    <source>
        <dbReference type="SAM" id="MobiDB-lite"/>
    </source>
</evidence>
<dbReference type="PANTHER" id="PTHR15427:SF33">
    <property type="entry name" value="COLLAGEN IV NC1 DOMAIN-CONTAINING PROTEIN"/>
    <property type="match status" value="1"/>
</dbReference>
<dbReference type="Pfam" id="PF00386">
    <property type="entry name" value="C1q"/>
    <property type="match status" value="2"/>
</dbReference>
<evidence type="ECO:0000313" key="7">
    <source>
        <dbReference type="EnsemblMetazoa" id="G8588.1:cds"/>
    </source>
</evidence>
<dbReference type="PRINTS" id="PR00007">
    <property type="entry name" value="COMPLEMNTC1Q"/>
</dbReference>
<accession>A0A8W8NVP8</accession>
<sequence>MLVILVIWFFAFQCTLGDLNTNLEEKIGTLEKKLELLSDVVFRLSSEKDELKARMKALEESGTNANRLENCKCETLQNNVEKQSVLSSSNATNGKEEKKKGFNQHEDISINSKRIVPPTSTPTGVIAFHAYLSHDSSGPLPMHHILKFDMVPLNKGNGYKAFDGIFIASMSGTYVFSWSFMSDVHGNVLTELTKNADVIGNRFADSLNSAVYDFSTGTVVVDILQVLDTDEQQKDDFKTVKSIGTNSSNPGFKERGTAPDTFGKASSKRLLLSDNQPVTTNGVAFFAYLSRDEPNPVTHKTFVFDVDHTNIGGHYSHHTGVFTCPSHGVYVFSWSIYCDVSGYVYSELVVNSSSVSGTFVGSQSVGNVLSSTDLVIVVLNAGDEAYIRTPLNPASSGKVRSHAQFRSTFSGWKLI</sequence>
<dbReference type="SMART" id="SM00110">
    <property type="entry name" value="C1Q"/>
    <property type="match status" value="1"/>
</dbReference>
<dbReference type="SUPFAM" id="SSF49842">
    <property type="entry name" value="TNF-like"/>
    <property type="match status" value="2"/>
</dbReference>
<protein>
    <recommendedName>
        <fullName evidence="6">C1q domain-containing protein</fullName>
    </recommendedName>
</protein>
<dbReference type="PANTHER" id="PTHR15427">
    <property type="entry name" value="EMILIN ELASTIN MICROFIBRIL INTERFACE-LOCATED PROTEIN ELASTIN MICROFIBRIL INTERFACER"/>
    <property type="match status" value="1"/>
</dbReference>
<feature type="domain" description="C1q" evidence="6">
    <location>
        <begin position="121"/>
        <end position="277"/>
    </location>
</feature>
<feature type="signal peptide" evidence="5">
    <location>
        <begin position="1"/>
        <end position="17"/>
    </location>
</feature>
<keyword evidence="3" id="KW-0175">Coiled coil</keyword>
<keyword evidence="8" id="KW-1185">Reference proteome</keyword>
<feature type="compositionally biased region" description="Basic and acidic residues" evidence="4">
    <location>
        <begin position="94"/>
        <end position="103"/>
    </location>
</feature>
<dbReference type="PROSITE" id="PS50871">
    <property type="entry name" value="C1Q"/>
    <property type="match status" value="2"/>
</dbReference>
<name>A0A8W8NVP8_MAGGI</name>
<dbReference type="AlphaFoldDB" id="A0A8W8NVP8"/>
<comment type="subcellular location">
    <subcellularLocation>
        <location evidence="1">Secreted</location>
    </subcellularLocation>
</comment>
<dbReference type="InterPro" id="IPR050392">
    <property type="entry name" value="Collagen/C1q_domain"/>
</dbReference>
<feature type="domain" description="C1q" evidence="6">
    <location>
        <begin position="278"/>
        <end position="415"/>
    </location>
</feature>
<evidence type="ECO:0000256" key="1">
    <source>
        <dbReference type="ARBA" id="ARBA00004613"/>
    </source>
</evidence>
<evidence type="ECO:0000256" key="5">
    <source>
        <dbReference type="SAM" id="SignalP"/>
    </source>
</evidence>
<evidence type="ECO:0000313" key="8">
    <source>
        <dbReference type="Proteomes" id="UP000005408"/>
    </source>
</evidence>
<evidence type="ECO:0000256" key="2">
    <source>
        <dbReference type="ARBA" id="ARBA00022525"/>
    </source>
</evidence>
<proteinExistence type="predicted"/>
<dbReference type="GO" id="GO:0005581">
    <property type="term" value="C:collagen trimer"/>
    <property type="evidence" value="ECO:0007669"/>
    <property type="project" value="UniProtKB-KW"/>
</dbReference>
<dbReference type="EnsemblMetazoa" id="G8588.1">
    <property type="protein sequence ID" value="G8588.1:cds"/>
    <property type="gene ID" value="G8588"/>
</dbReference>
<keyword evidence="5" id="KW-0732">Signal</keyword>
<dbReference type="InterPro" id="IPR001073">
    <property type="entry name" value="C1q_dom"/>
</dbReference>
<feature type="chain" id="PRO_5036446460" description="C1q domain-containing protein" evidence="5">
    <location>
        <begin position="18"/>
        <end position="415"/>
    </location>
</feature>
<dbReference type="Gene3D" id="2.60.120.40">
    <property type="match status" value="2"/>
</dbReference>